<dbReference type="AlphaFoldDB" id="A0A0F9PNL1"/>
<reference evidence="1" key="1">
    <citation type="journal article" date="2015" name="Nature">
        <title>Complex archaea that bridge the gap between prokaryotes and eukaryotes.</title>
        <authorList>
            <person name="Spang A."/>
            <person name="Saw J.H."/>
            <person name="Jorgensen S.L."/>
            <person name="Zaremba-Niedzwiedzka K."/>
            <person name="Martijn J."/>
            <person name="Lind A.E."/>
            <person name="van Eijk R."/>
            <person name="Schleper C."/>
            <person name="Guy L."/>
            <person name="Ettema T.J."/>
        </authorList>
    </citation>
    <scope>NUCLEOTIDE SEQUENCE</scope>
</reference>
<name>A0A0F9PNL1_9ZZZZ</name>
<gene>
    <name evidence="1" type="ORF">LCGC14_0804670</name>
</gene>
<evidence type="ECO:0000313" key="1">
    <source>
        <dbReference type="EMBL" id="KKN33355.1"/>
    </source>
</evidence>
<protein>
    <recommendedName>
        <fullName evidence="2">DUF4412 domain-containing protein</fullName>
    </recommendedName>
</protein>
<proteinExistence type="predicted"/>
<comment type="caution">
    <text evidence="1">The sequence shown here is derived from an EMBL/GenBank/DDBJ whole genome shotgun (WGS) entry which is preliminary data.</text>
</comment>
<sequence>MTGGRIPILKNIMETINMKKIFVVIFILLTGWVFANADVYIKIKIHTDSRYYQGEIIPAEDSIEEIWIGDRKIVFITGRGLFHRLLNENQTKIYDLENKLVSIIFPKNKIYAQSPLPLDRSKLLTDQYYSQLQMFKIKGIVRETDETKKIGKWNCKKYELETWIMDEGHRVVEKDISLWMTTEVPFDLDMYGKAAANERKLRDHRYDDDLISEWNKIKGCQIALEMTSYYRGMARRYYEEVVEISEKNSPKNIYSVPPGYTRKERLSRQDFR</sequence>
<dbReference type="EMBL" id="LAZR01002186">
    <property type="protein sequence ID" value="KKN33355.1"/>
    <property type="molecule type" value="Genomic_DNA"/>
</dbReference>
<organism evidence="1">
    <name type="scientific">marine sediment metagenome</name>
    <dbReference type="NCBI Taxonomy" id="412755"/>
    <lineage>
        <taxon>unclassified sequences</taxon>
        <taxon>metagenomes</taxon>
        <taxon>ecological metagenomes</taxon>
    </lineage>
</organism>
<evidence type="ECO:0008006" key="2">
    <source>
        <dbReference type="Google" id="ProtNLM"/>
    </source>
</evidence>
<accession>A0A0F9PNL1</accession>